<reference evidence="2 3" key="1">
    <citation type="submission" date="2021-04" db="EMBL/GenBank/DDBJ databases">
        <title>Characterization of the biosynthetic gene cluster of new lipopeptides with antitumor activity in the genome of the marine Streptomyces PHM034.</title>
        <authorList>
            <person name="Ceniceros A."/>
            <person name="Canedo L."/>
            <person name="Mendez C."/>
            <person name="Olano C."/>
            <person name="Schleissner C."/>
            <person name="Cuevas C."/>
            <person name="De La Calle F."/>
            <person name="Salas J.A."/>
        </authorList>
    </citation>
    <scope>NUCLEOTIDE SEQUENCE [LARGE SCALE GENOMIC DNA]</scope>
    <source>
        <strain evidence="2 3">PHM034</strain>
    </source>
</reference>
<keyword evidence="3" id="KW-1185">Reference proteome</keyword>
<dbReference type="Proteomes" id="UP000682308">
    <property type="component" value="Unassembled WGS sequence"/>
</dbReference>
<keyword evidence="1" id="KW-0812">Transmembrane</keyword>
<protein>
    <submittedName>
        <fullName evidence="2">Uncharacterized protein</fullName>
    </submittedName>
</protein>
<sequence>MRSRTALLTSLVLALVMGALSALVMLPAAQHLRSLRDGERAHATLHKSGACLAGRCQVEFEADGRIVVADLPVGSGGGKSSVGTRLTIRYEADDPRVVAREEDVGGGGAAVLAVMSGAGALLFLMTSVLAAIFVARQRRADPMPGRSSQDGRRNGVE</sequence>
<keyword evidence="1" id="KW-0472">Membrane</keyword>
<comment type="caution">
    <text evidence="2">The sequence shown here is derived from an EMBL/GenBank/DDBJ whole genome shotgun (WGS) entry which is preliminary data.</text>
</comment>
<evidence type="ECO:0000256" key="1">
    <source>
        <dbReference type="SAM" id="Phobius"/>
    </source>
</evidence>
<dbReference type="AlphaFoldDB" id="A0A941FII4"/>
<gene>
    <name evidence="2" type="ORF">KEF29_18135</name>
</gene>
<keyword evidence="1" id="KW-1133">Transmembrane helix</keyword>
<evidence type="ECO:0000313" key="2">
    <source>
        <dbReference type="EMBL" id="MBR8640632.1"/>
    </source>
</evidence>
<name>A0A941FII4_9ACTN</name>
<dbReference type="EMBL" id="JAGTPG010000002">
    <property type="protein sequence ID" value="MBR8640632.1"/>
    <property type="molecule type" value="Genomic_DNA"/>
</dbReference>
<proteinExistence type="predicted"/>
<feature type="transmembrane region" description="Helical" evidence="1">
    <location>
        <begin position="109"/>
        <end position="134"/>
    </location>
</feature>
<accession>A0A941FII4</accession>
<evidence type="ECO:0000313" key="3">
    <source>
        <dbReference type="Proteomes" id="UP000682308"/>
    </source>
</evidence>
<organism evidence="2 3">
    <name type="scientific">Streptomyces tuirus</name>
    <dbReference type="NCBI Taxonomy" id="68278"/>
    <lineage>
        <taxon>Bacteria</taxon>
        <taxon>Bacillati</taxon>
        <taxon>Actinomycetota</taxon>
        <taxon>Actinomycetes</taxon>
        <taxon>Kitasatosporales</taxon>
        <taxon>Streptomycetaceae</taxon>
        <taxon>Streptomyces</taxon>
    </lineage>
</organism>